<dbReference type="SUPFAM" id="SSF55785">
    <property type="entry name" value="PYP-like sensor domain (PAS domain)"/>
    <property type="match status" value="1"/>
</dbReference>
<keyword evidence="3" id="KW-0812">Transmembrane</keyword>
<gene>
    <name evidence="7" type="ORF">SAMN05216190_11033</name>
</gene>
<dbReference type="SMART" id="SM00267">
    <property type="entry name" value="GGDEF"/>
    <property type="match status" value="1"/>
</dbReference>
<dbReference type="NCBIfam" id="TIGR00229">
    <property type="entry name" value="sensory_box"/>
    <property type="match status" value="1"/>
</dbReference>
<dbReference type="Pfam" id="PF00563">
    <property type="entry name" value="EAL"/>
    <property type="match status" value="1"/>
</dbReference>
<evidence type="ECO:0000259" key="4">
    <source>
        <dbReference type="PROSITE" id="PS50112"/>
    </source>
</evidence>
<dbReference type="PROSITE" id="PS50112">
    <property type="entry name" value="PAS"/>
    <property type="match status" value="1"/>
</dbReference>
<dbReference type="Pfam" id="PF13188">
    <property type="entry name" value="PAS_8"/>
    <property type="match status" value="1"/>
</dbReference>
<dbReference type="InterPro" id="IPR035965">
    <property type="entry name" value="PAS-like_dom_sf"/>
</dbReference>
<feature type="transmembrane region" description="Helical" evidence="3">
    <location>
        <begin position="24"/>
        <end position="48"/>
    </location>
</feature>
<feature type="domain" description="EAL" evidence="5">
    <location>
        <begin position="609"/>
        <end position="859"/>
    </location>
</feature>
<dbReference type="CDD" id="cd00130">
    <property type="entry name" value="PAS"/>
    <property type="match status" value="1"/>
</dbReference>
<dbReference type="PANTHER" id="PTHR44757">
    <property type="entry name" value="DIGUANYLATE CYCLASE DGCP"/>
    <property type="match status" value="1"/>
</dbReference>
<dbReference type="GO" id="GO:0005886">
    <property type="term" value="C:plasma membrane"/>
    <property type="evidence" value="ECO:0007669"/>
    <property type="project" value="UniProtKB-SubCell"/>
</dbReference>
<dbReference type="InterPro" id="IPR001633">
    <property type="entry name" value="EAL_dom"/>
</dbReference>
<dbReference type="NCBIfam" id="TIGR00254">
    <property type="entry name" value="GGDEF"/>
    <property type="match status" value="1"/>
</dbReference>
<organism evidence="7 8">
    <name type="scientific">Pseudomonas borbori</name>
    <dbReference type="NCBI Taxonomy" id="289003"/>
    <lineage>
        <taxon>Bacteria</taxon>
        <taxon>Pseudomonadati</taxon>
        <taxon>Pseudomonadota</taxon>
        <taxon>Gammaproteobacteria</taxon>
        <taxon>Pseudomonadales</taxon>
        <taxon>Pseudomonadaceae</taxon>
        <taxon>Pseudomonas</taxon>
    </lineage>
</organism>
<dbReference type="CDD" id="cd01948">
    <property type="entry name" value="EAL"/>
    <property type="match status" value="1"/>
</dbReference>
<dbReference type="InterPro" id="IPR000160">
    <property type="entry name" value="GGDEF_dom"/>
</dbReference>
<evidence type="ECO:0000313" key="8">
    <source>
        <dbReference type="Proteomes" id="UP000198784"/>
    </source>
</evidence>
<dbReference type="SMART" id="SM00052">
    <property type="entry name" value="EAL"/>
    <property type="match status" value="1"/>
</dbReference>
<dbReference type="STRING" id="289003.SAMN05216190_11033"/>
<dbReference type="PANTHER" id="PTHR44757:SF10">
    <property type="entry name" value="MEMBRANE PROTEIN"/>
    <property type="match status" value="1"/>
</dbReference>
<keyword evidence="8" id="KW-1185">Reference proteome</keyword>
<dbReference type="Pfam" id="PF05228">
    <property type="entry name" value="CHASE4"/>
    <property type="match status" value="1"/>
</dbReference>
<protein>
    <submittedName>
        <fullName evidence="7">PAS domain S-box-containing protein/diguanylate cyclase (GGDEF) domain-containing protein</fullName>
    </submittedName>
</protein>
<dbReference type="PROSITE" id="PS50887">
    <property type="entry name" value="GGDEF"/>
    <property type="match status" value="1"/>
</dbReference>
<dbReference type="Gene3D" id="3.30.70.270">
    <property type="match status" value="1"/>
</dbReference>
<evidence type="ECO:0000256" key="3">
    <source>
        <dbReference type="SAM" id="Phobius"/>
    </source>
</evidence>
<evidence type="ECO:0000256" key="2">
    <source>
        <dbReference type="ARBA" id="ARBA00004533"/>
    </source>
</evidence>
<evidence type="ECO:0000313" key="7">
    <source>
        <dbReference type="EMBL" id="SFP42054.1"/>
    </source>
</evidence>
<feature type="domain" description="GGDEF" evidence="6">
    <location>
        <begin position="467"/>
        <end position="600"/>
    </location>
</feature>
<dbReference type="InterPro" id="IPR035919">
    <property type="entry name" value="EAL_sf"/>
</dbReference>
<dbReference type="Proteomes" id="UP000198784">
    <property type="component" value="Unassembled WGS sequence"/>
</dbReference>
<dbReference type="InterPro" id="IPR000014">
    <property type="entry name" value="PAS"/>
</dbReference>
<dbReference type="RefSeq" id="WP_244527284.1">
    <property type="nucleotide sequence ID" value="NZ_FOWX01000010.1"/>
</dbReference>
<dbReference type="SUPFAM" id="SSF55073">
    <property type="entry name" value="Nucleotide cyclase"/>
    <property type="match status" value="1"/>
</dbReference>
<name>A0A1I5Q6V7_9PSED</name>
<evidence type="ECO:0000259" key="6">
    <source>
        <dbReference type="PROSITE" id="PS50887"/>
    </source>
</evidence>
<proteinExistence type="predicted"/>
<dbReference type="SUPFAM" id="SSF141868">
    <property type="entry name" value="EAL domain-like"/>
    <property type="match status" value="1"/>
</dbReference>
<accession>A0A1I5Q6V7</accession>
<evidence type="ECO:0000256" key="1">
    <source>
        <dbReference type="ARBA" id="ARBA00001946"/>
    </source>
</evidence>
<feature type="domain" description="PAS" evidence="4">
    <location>
        <begin position="313"/>
        <end position="364"/>
    </location>
</feature>
<evidence type="ECO:0000259" key="5">
    <source>
        <dbReference type="PROSITE" id="PS50883"/>
    </source>
</evidence>
<dbReference type="Gene3D" id="3.20.20.450">
    <property type="entry name" value="EAL domain"/>
    <property type="match status" value="1"/>
</dbReference>
<dbReference type="EMBL" id="FOWX01000010">
    <property type="protein sequence ID" value="SFP42054.1"/>
    <property type="molecule type" value="Genomic_DNA"/>
</dbReference>
<sequence>MSPAAELSRQAAMGPSNSRATRGALLLISVLLLLLFVVASVTLVQIALRQNTRAIERSLFYVEKATQVRQKSILATIADYAFWGEAYRNLHAAVDLEWAYTRQNLGPSLFEDFGFEGVFVVAADGSTAYAVVDGQRVATPVRQWFGQDMAALLAQAREQAGDEEPLVGYVQIAGQPALVAAAGFTPGDDPQIAEVPGPTSVLLFVDLLGPDKLQALGEDFGIDRLQVASSTADVSGASSLRLATLNGEPLLLRWQPARPGDQLLYLILPLLALAGSIVALVTWLTLRRAMAAAREMDAGYASLYASQRALATSEARFRDVAEAASDWIWEVDGELRLTYLSARFQAVTGHAESDWLGHPIDEFIECPGGLSTWLSKCKSRAANGTRQCHYRARDGRLRTCRLAMRAIADAQPAGGYRGTVSDISEEVEARARIEHLSLHDALTGLPNRSRMQEFLEGKLKARPTADKPLVMLSLDLDRFKQVNDSSGHEVGDQVLSEVSRRLRLCLREGDLVARMGGDEFILIVSDISSQEEVEHLCERLIASIEQPFEIDSHNIFIGTSIGVAMAPADAALAEELLRYADIALYEAKGAGRNTWRFYASDMNQRVVEQRQLESDLRQALQNDELRLLLQPRYSVSSKRMVAAEALVRWQHPQRGLLSPDTFIPIAETTGLIVPLSSWVLQAACTAAMSWDEDLIVSVNLSSVEFQRGHLVARVQSVLDATGLPPSRLELELTESVLLEDAEGALVIMQALKDLGVRLSMDDFGTGYSSLGYLRTFPFDGLKIDRSFVSDLDGCENSQAIIQAIIGLGRALCLTVTAEGVETQGQLDILQRYGCEEAQGYFLDRPLQPALLRRALERLAQGA</sequence>
<dbReference type="InterPro" id="IPR052155">
    <property type="entry name" value="Biofilm_reg_signaling"/>
</dbReference>
<dbReference type="AlphaFoldDB" id="A0A1I5Q6V7"/>
<keyword evidence="3" id="KW-0472">Membrane</keyword>
<feature type="transmembrane region" description="Helical" evidence="3">
    <location>
        <begin position="263"/>
        <end position="286"/>
    </location>
</feature>
<comment type="subcellular location">
    <subcellularLocation>
        <location evidence="2">Cell inner membrane</location>
    </subcellularLocation>
</comment>
<keyword evidence="3" id="KW-1133">Transmembrane helix</keyword>
<dbReference type="PROSITE" id="PS50883">
    <property type="entry name" value="EAL"/>
    <property type="match status" value="1"/>
</dbReference>
<reference evidence="8" key="1">
    <citation type="submission" date="2016-10" db="EMBL/GenBank/DDBJ databases">
        <authorList>
            <person name="Varghese N."/>
            <person name="Submissions S."/>
        </authorList>
    </citation>
    <scope>NUCLEOTIDE SEQUENCE [LARGE SCALE GENOMIC DNA]</scope>
    <source>
        <strain evidence="8">DSM 17834</strain>
    </source>
</reference>
<dbReference type="FunFam" id="3.30.70.270:FF:000001">
    <property type="entry name" value="Diguanylate cyclase domain protein"/>
    <property type="match status" value="1"/>
</dbReference>
<dbReference type="InterPro" id="IPR029787">
    <property type="entry name" value="Nucleotide_cyclase"/>
</dbReference>
<dbReference type="GO" id="GO:0003824">
    <property type="term" value="F:catalytic activity"/>
    <property type="evidence" value="ECO:0007669"/>
    <property type="project" value="UniProtKB-ARBA"/>
</dbReference>
<dbReference type="SMART" id="SM00091">
    <property type="entry name" value="PAS"/>
    <property type="match status" value="1"/>
</dbReference>
<dbReference type="Gene3D" id="3.30.450.20">
    <property type="entry name" value="PAS domain"/>
    <property type="match status" value="1"/>
</dbReference>
<dbReference type="InterPro" id="IPR043128">
    <property type="entry name" value="Rev_trsase/Diguanyl_cyclase"/>
</dbReference>
<comment type="cofactor">
    <cofactor evidence="1">
        <name>Mg(2+)</name>
        <dbReference type="ChEBI" id="CHEBI:18420"/>
    </cofactor>
</comment>
<dbReference type="Pfam" id="PF00990">
    <property type="entry name" value="GGDEF"/>
    <property type="match status" value="1"/>
</dbReference>
<dbReference type="InterPro" id="IPR007892">
    <property type="entry name" value="CHASE4"/>
</dbReference>
<dbReference type="CDD" id="cd01949">
    <property type="entry name" value="GGDEF"/>
    <property type="match status" value="1"/>
</dbReference>